<keyword evidence="3" id="KW-0695">RNA-directed DNA polymerase</keyword>
<gene>
    <name evidence="3" type="primary">revT</name>
    <name evidence="3" type="ORF">HMPREF0758_4958</name>
</gene>
<dbReference type="HOGENOM" id="CLU_013584_2_0_6"/>
<dbReference type="PROSITE" id="PS50878">
    <property type="entry name" value="RT_POL"/>
    <property type="match status" value="1"/>
</dbReference>
<dbReference type="Pfam" id="PF00078">
    <property type="entry name" value="RVT_1"/>
    <property type="match status" value="1"/>
</dbReference>
<dbReference type="GO" id="GO:0003964">
    <property type="term" value="F:RNA-directed DNA polymerase activity"/>
    <property type="evidence" value="ECO:0007669"/>
    <property type="project" value="UniProtKB-KW"/>
</dbReference>
<keyword evidence="4" id="KW-1185">Reference proteome</keyword>
<name>D4E9V8_SEROD</name>
<protein>
    <submittedName>
        <fullName evidence="3">Reverse transcriptase (RNA-dependent DNA polymerase)</fullName>
    </submittedName>
</protein>
<dbReference type="SUPFAM" id="SSF56672">
    <property type="entry name" value="DNA/RNA polymerases"/>
    <property type="match status" value="1"/>
</dbReference>
<evidence type="ECO:0000259" key="2">
    <source>
        <dbReference type="PROSITE" id="PS50878"/>
    </source>
</evidence>
<dbReference type="InterPro" id="IPR030931">
    <property type="entry name" value="Group_II_RT_mat"/>
</dbReference>
<dbReference type="CDD" id="cd01651">
    <property type="entry name" value="RT_G2_intron"/>
    <property type="match status" value="1"/>
</dbReference>
<dbReference type="InterPro" id="IPR000477">
    <property type="entry name" value="RT_dom"/>
</dbReference>
<dbReference type="Proteomes" id="UP000005723">
    <property type="component" value="Unassembled WGS sequence"/>
</dbReference>
<comment type="caution">
    <text evidence="3">The sequence shown here is derived from an EMBL/GenBank/DDBJ whole genome shotgun (WGS) entry which is preliminary data.</text>
</comment>
<dbReference type="STRING" id="667129.HMPREF0758_4958"/>
<dbReference type="AlphaFoldDB" id="D4E9V8"/>
<feature type="domain" description="Reverse transcriptase" evidence="2">
    <location>
        <begin position="52"/>
        <end position="291"/>
    </location>
</feature>
<dbReference type="Pfam" id="PF08388">
    <property type="entry name" value="GIIM"/>
    <property type="match status" value="1"/>
</dbReference>
<dbReference type="PANTHER" id="PTHR34047:SF3">
    <property type="entry name" value="BLR2052 PROTEIN"/>
    <property type="match status" value="1"/>
</dbReference>
<comment type="similarity">
    <text evidence="1">Belongs to the bacterial reverse transcriptase family.</text>
</comment>
<dbReference type="InterPro" id="IPR051083">
    <property type="entry name" value="GrpII_Intron_Splice-Mob/Def"/>
</dbReference>
<dbReference type="InterPro" id="IPR043502">
    <property type="entry name" value="DNA/RNA_pol_sf"/>
</dbReference>
<dbReference type="InterPro" id="IPR013597">
    <property type="entry name" value="Mat_intron_G2"/>
</dbReference>
<keyword evidence="3" id="KW-0808">Transferase</keyword>
<dbReference type="EMBL" id="ADBY01000075">
    <property type="protein sequence ID" value="EFE93402.1"/>
    <property type="molecule type" value="Genomic_DNA"/>
</dbReference>
<evidence type="ECO:0000313" key="3">
    <source>
        <dbReference type="EMBL" id="EFE93402.1"/>
    </source>
</evidence>
<evidence type="ECO:0000256" key="1">
    <source>
        <dbReference type="ARBA" id="ARBA00034120"/>
    </source>
</evidence>
<organism evidence="3 4">
    <name type="scientific">Serratia odorifera DSM 4582</name>
    <dbReference type="NCBI Taxonomy" id="667129"/>
    <lineage>
        <taxon>Bacteria</taxon>
        <taxon>Pseudomonadati</taxon>
        <taxon>Pseudomonadota</taxon>
        <taxon>Gammaproteobacteria</taxon>
        <taxon>Enterobacterales</taxon>
        <taxon>Yersiniaceae</taxon>
        <taxon>Serratia</taxon>
    </lineage>
</organism>
<dbReference type="OrthoDB" id="9793236at2"/>
<keyword evidence="3" id="KW-0548">Nucleotidyltransferase</keyword>
<reference evidence="3 4" key="1">
    <citation type="submission" date="2010-01" db="EMBL/GenBank/DDBJ databases">
        <authorList>
            <person name="Muzny D."/>
            <person name="Qin X."/>
            <person name="Deng J."/>
            <person name="Jiang H."/>
            <person name="Liu Y."/>
            <person name="Qu J."/>
            <person name="Song X.-Z."/>
            <person name="Zhang L."/>
            <person name="Thornton R."/>
            <person name="Coyle M."/>
            <person name="Francisco L."/>
            <person name="Jackson L."/>
            <person name="Javaid M."/>
            <person name="Korchina V."/>
            <person name="Kovar C."/>
            <person name="Mata R."/>
            <person name="Mathew T."/>
            <person name="Ngo R."/>
            <person name="Nguyen L."/>
            <person name="Nguyen N."/>
            <person name="Okwuonu G."/>
            <person name="Ongeri F."/>
            <person name="Pham C."/>
            <person name="Simmons D."/>
            <person name="Wilczek-Boney K."/>
            <person name="Hale W."/>
            <person name="Jakkamsetti A."/>
            <person name="Pham P."/>
            <person name="Ruth R."/>
            <person name="San Lucas F."/>
            <person name="Warren J."/>
            <person name="Zhang J."/>
            <person name="Zhao Z."/>
            <person name="Zhou C."/>
            <person name="Zhu D."/>
            <person name="Lee S."/>
            <person name="Bess C."/>
            <person name="Blankenburg K."/>
            <person name="Forbes L."/>
            <person name="Fu Q."/>
            <person name="Gubbala S."/>
            <person name="Hirani K."/>
            <person name="Jayaseelan J.C."/>
            <person name="Lara F."/>
            <person name="Munidasa M."/>
            <person name="Palculict T."/>
            <person name="Patil S."/>
            <person name="Pu L.-L."/>
            <person name="Saada N."/>
            <person name="Tang L."/>
            <person name="Weissenberger G."/>
            <person name="Zhu Y."/>
            <person name="Hemphill L."/>
            <person name="Shang Y."/>
            <person name="Youmans B."/>
            <person name="Ayvaz T."/>
            <person name="Ross M."/>
            <person name="Santibanez J."/>
            <person name="Aqrawi P."/>
            <person name="Gross S."/>
            <person name="Joshi V."/>
            <person name="Fowler G."/>
            <person name="Nazareth L."/>
            <person name="Reid J."/>
            <person name="Worley K."/>
            <person name="Petrosino J."/>
            <person name="Highlander S."/>
            <person name="Gibbs R."/>
        </authorList>
    </citation>
    <scope>NUCLEOTIDE SEQUENCE [LARGE SCALE GENOMIC DNA]</scope>
    <source>
        <strain evidence="3 4">DSM 4582</strain>
    </source>
</reference>
<sequence length="416" mass="48740">MIILNKVKPYLIDKTIIWRAWLAVKANKGSAGVDGMTIEAFEHNLARNLYKIWNRLSSGCYMPPPVKRVEIPKSDGKTRPLGIPTVSDRVAQMAVKMILEPQWDPLFSDSSFGYRPGKSAHDAVAQAKANCWKYEWVIDLDIRGFFDNLDHALLLKAVDHLHPAPWVRLCIVRWLKAEIIFPDGHRHSPEKGTPQGGVISPLLANLFLHYTQDKWLEKHYPNNSWERYADDSIIHCRSRREAGLLLSQLRERMKACGLELHPEKTRIVNCHPLTRRKNDGHYSFDFLGFTFRRRAARKIAGGLFTGFLPAISNKAQKAIVRTFRAWNIQRLTSLSAEEIADRINPQLRGWINYYGKFYPSEMNRLWRILDWRLVKWVRCRYKQYRWHQSRASEVLERIRQRNKSLFAHWKFMIRKG</sequence>
<dbReference type="PANTHER" id="PTHR34047">
    <property type="entry name" value="NUCLEAR INTRON MATURASE 1, MITOCHONDRIAL-RELATED"/>
    <property type="match status" value="1"/>
</dbReference>
<dbReference type="NCBIfam" id="TIGR04416">
    <property type="entry name" value="group_II_RT_mat"/>
    <property type="match status" value="1"/>
</dbReference>
<accession>D4E9V8</accession>
<evidence type="ECO:0000313" key="4">
    <source>
        <dbReference type="Proteomes" id="UP000005723"/>
    </source>
</evidence>
<proteinExistence type="inferred from homology"/>
<dbReference type="RefSeq" id="WP_004966413.1">
    <property type="nucleotide sequence ID" value="NZ_GG753578.1"/>
</dbReference>